<feature type="compositionally biased region" description="Polar residues" evidence="1">
    <location>
        <begin position="41"/>
        <end position="52"/>
    </location>
</feature>
<dbReference type="FunCoup" id="A0A2R6QRW1">
    <property type="interactions" value="2701"/>
</dbReference>
<feature type="compositionally biased region" description="Basic and acidic residues" evidence="1">
    <location>
        <begin position="527"/>
        <end position="564"/>
    </location>
</feature>
<feature type="compositionally biased region" description="Polar residues" evidence="1">
    <location>
        <begin position="406"/>
        <end position="420"/>
    </location>
</feature>
<dbReference type="Gramene" id="PSS13860">
    <property type="protein sequence ID" value="PSS13860"/>
    <property type="gene ID" value="CEY00_Acc14472"/>
</dbReference>
<organism evidence="2 3">
    <name type="scientific">Actinidia chinensis var. chinensis</name>
    <name type="common">Chinese soft-hair kiwi</name>
    <dbReference type="NCBI Taxonomy" id="1590841"/>
    <lineage>
        <taxon>Eukaryota</taxon>
        <taxon>Viridiplantae</taxon>
        <taxon>Streptophyta</taxon>
        <taxon>Embryophyta</taxon>
        <taxon>Tracheophyta</taxon>
        <taxon>Spermatophyta</taxon>
        <taxon>Magnoliopsida</taxon>
        <taxon>eudicotyledons</taxon>
        <taxon>Gunneridae</taxon>
        <taxon>Pentapetalae</taxon>
        <taxon>asterids</taxon>
        <taxon>Ericales</taxon>
        <taxon>Actinidiaceae</taxon>
        <taxon>Actinidia</taxon>
    </lineage>
</organism>
<comment type="caution">
    <text evidence="2">The sequence shown here is derived from an EMBL/GenBank/DDBJ whole genome shotgun (WGS) entry which is preliminary data.</text>
</comment>
<dbReference type="OrthoDB" id="653151at2759"/>
<feature type="region of interest" description="Disordered" evidence="1">
    <location>
        <begin position="527"/>
        <end position="575"/>
    </location>
</feature>
<dbReference type="AlphaFoldDB" id="A0A2R6QRW1"/>
<dbReference type="GO" id="GO:0005635">
    <property type="term" value="C:nuclear envelope"/>
    <property type="evidence" value="ECO:0007669"/>
    <property type="project" value="TreeGrafter"/>
</dbReference>
<dbReference type="InParanoid" id="A0A2R6QRW1"/>
<dbReference type="EMBL" id="NKQK01000013">
    <property type="protein sequence ID" value="PSS13860.1"/>
    <property type="molecule type" value="Genomic_DNA"/>
</dbReference>
<sequence>MPSSSGLYGGRGGGEEERGGGGKLRKPPARRPPSTPYDRPPSNQSQAASQRSDGGWLSKLVDPACRLIAGGATRIFPSIFSKSSSSAASSAEDHDNEDTEIDEEANYDMEGSSLNFGISEATGGTNPRKGETKLNCSSDFDPLGQENTNNLPQGSEFSKIEQMVKARTFSRDEINRLTEILSSRVADLSNVDSEEKKLNMALKREGKGAVLVRENPRASIEEKKGDLDGARVDSLITLPQFAVKEVVGASPVDIARAYMGSRVAEVGTDSKRIGSKDEIFLLQSDGFASPLIPPALSSKSSVCWPGTMVQDQHDYSTPRSSRYGLHHFQRTPYSRTIYSKSKPELTRSQADKKRHLNILSTPRLESQTPLFGQGEIRNDGNGSVGPIRRSRSKFHSEAPPRGSGSFRFSQTGPSQVGNSNISLLHGVKKNLEVGSTSTTREFQSVDNMTNSAKVRVPTLQTSNPAVRAILEHLDRTTPTPKEKAAELQLATAWKKTSSSNVTDAMPKEGTRLQHLEVFDYHKNTNFADKDSSVKENDRENSNVEDRHQERSTAEATDVNKHTETSSKLNGSHGSQIKFTNETASFGFTDSREKGTNQLWPLLNQIKGQGTTNMPLNSTGSESLIKIPFQPSGTKPNLASISVDKPHLGQSIFSDSGFSFPVTGSSGVLSEPPTPSIMPFSVASSPPQPKDGLAIPTYTFGTKRSTPALVFSFPSTSTASTQDEASNIKFSFGSDSKNRISFRSVGNDAICY</sequence>
<feature type="region of interest" description="Disordered" evidence="1">
    <location>
        <begin position="114"/>
        <end position="153"/>
    </location>
</feature>
<evidence type="ECO:0000313" key="3">
    <source>
        <dbReference type="Proteomes" id="UP000241394"/>
    </source>
</evidence>
<keyword evidence="3" id="KW-1185">Reference proteome</keyword>
<protein>
    <submittedName>
        <fullName evidence="2">Nuclear pore complex protein</fullName>
    </submittedName>
</protein>
<evidence type="ECO:0000256" key="1">
    <source>
        <dbReference type="SAM" id="MobiDB-lite"/>
    </source>
</evidence>
<dbReference type="OMA" id="KPSACWP"/>
<gene>
    <name evidence="2" type="ORF">CEY00_Acc14472</name>
</gene>
<dbReference type="PANTHER" id="PTHR33416">
    <property type="entry name" value="NUCLEAR PORE COMPLEX PROTEIN NUP1"/>
    <property type="match status" value="1"/>
</dbReference>
<dbReference type="PANTHER" id="PTHR33416:SF18">
    <property type="entry name" value="NUCLEOPORIN-LIKE PROTEIN"/>
    <property type="match status" value="1"/>
</dbReference>
<reference evidence="3" key="2">
    <citation type="journal article" date="2018" name="BMC Genomics">
        <title>A manually annotated Actinidia chinensis var. chinensis (kiwifruit) genome highlights the challenges associated with draft genomes and gene prediction in plants.</title>
        <authorList>
            <person name="Pilkington S.M."/>
            <person name="Crowhurst R."/>
            <person name="Hilario E."/>
            <person name="Nardozza S."/>
            <person name="Fraser L."/>
            <person name="Peng Y."/>
            <person name="Gunaseelan K."/>
            <person name="Simpson R."/>
            <person name="Tahir J."/>
            <person name="Deroles S.C."/>
            <person name="Templeton K."/>
            <person name="Luo Z."/>
            <person name="Davy M."/>
            <person name="Cheng C."/>
            <person name="McNeilage M."/>
            <person name="Scaglione D."/>
            <person name="Liu Y."/>
            <person name="Zhang Q."/>
            <person name="Datson P."/>
            <person name="De Silva N."/>
            <person name="Gardiner S.E."/>
            <person name="Bassett H."/>
            <person name="Chagne D."/>
            <person name="McCallum J."/>
            <person name="Dzierzon H."/>
            <person name="Deng C."/>
            <person name="Wang Y.Y."/>
            <person name="Barron L."/>
            <person name="Manako K."/>
            <person name="Bowen J."/>
            <person name="Foster T.M."/>
            <person name="Erridge Z.A."/>
            <person name="Tiffin H."/>
            <person name="Waite C.N."/>
            <person name="Davies K.M."/>
            <person name="Grierson E.P."/>
            <person name="Laing W.A."/>
            <person name="Kirk R."/>
            <person name="Chen X."/>
            <person name="Wood M."/>
            <person name="Montefiori M."/>
            <person name="Brummell D.A."/>
            <person name="Schwinn K.E."/>
            <person name="Catanach A."/>
            <person name="Fullerton C."/>
            <person name="Li D."/>
            <person name="Meiyalaghan S."/>
            <person name="Nieuwenhuizen N."/>
            <person name="Read N."/>
            <person name="Prakash R."/>
            <person name="Hunter D."/>
            <person name="Zhang H."/>
            <person name="McKenzie M."/>
            <person name="Knabel M."/>
            <person name="Harris A."/>
            <person name="Allan A.C."/>
            <person name="Gleave A."/>
            <person name="Chen A."/>
            <person name="Janssen B.J."/>
            <person name="Plunkett B."/>
            <person name="Ampomah-Dwamena C."/>
            <person name="Voogd C."/>
            <person name="Leif D."/>
            <person name="Lafferty D."/>
            <person name="Souleyre E.J.F."/>
            <person name="Varkonyi-Gasic E."/>
            <person name="Gambi F."/>
            <person name="Hanley J."/>
            <person name="Yao J.L."/>
            <person name="Cheung J."/>
            <person name="David K.M."/>
            <person name="Warren B."/>
            <person name="Marsh K."/>
            <person name="Snowden K.C."/>
            <person name="Lin-Wang K."/>
            <person name="Brian L."/>
            <person name="Martinez-Sanchez M."/>
            <person name="Wang M."/>
            <person name="Ileperuma N."/>
            <person name="Macnee N."/>
            <person name="Campin R."/>
            <person name="McAtee P."/>
            <person name="Drummond R.S.M."/>
            <person name="Espley R.V."/>
            <person name="Ireland H.S."/>
            <person name="Wu R."/>
            <person name="Atkinson R.G."/>
            <person name="Karunairetnam S."/>
            <person name="Bulley S."/>
            <person name="Chunkath S."/>
            <person name="Hanley Z."/>
            <person name="Storey R."/>
            <person name="Thrimawithana A.H."/>
            <person name="Thomson S."/>
            <person name="David C."/>
            <person name="Testolin R."/>
            <person name="Huang H."/>
            <person name="Hellens R.P."/>
            <person name="Schaffer R.J."/>
        </authorList>
    </citation>
    <scope>NUCLEOTIDE SEQUENCE [LARGE SCALE GENOMIC DNA]</scope>
    <source>
        <strain evidence="3">cv. Red5</strain>
    </source>
</reference>
<feature type="compositionally biased region" description="Polar residues" evidence="1">
    <location>
        <begin position="565"/>
        <end position="575"/>
    </location>
</feature>
<accession>A0A2R6QRW1</accession>
<reference evidence="2 3" key="1">
    <citation type="submission" date="2017-07" db="EMBL/GenBank/DDBJ databases">
        <title>An improved, manually edited Actinidia chinensis var. chinensis (kiwifruit) genome highlights the challenges associated with draft genomes and gene prediction in plants.</title>
        <authorList>
            <person name="Pilkington S."/>
            <person name="Crowhurst R."/>
            <person name="Hilario E."/>
            <person name="Nardozza S."/>
            <person name="Fraser L."/>
            <person name="Peng Y."/>
            <person name="Gunaseelan K."/>
            <person name="Simpson R."/>
            <person name="Tahir J."/>
            <person name="Deroles S."/>
            <person name="Templeton K."/>
            <person name="Luo Z."/>
            <person name="Davy M."/>
            <person name="Cheng C."/>
            <person name="Mcneilage M."/>
            <person name="Scaglione D."/>
            <person name="Liu Y."/>
            <person name="Zhang Q."/>
            <person name="Datson P."/>
            <person name="De Silva N."/>
            <person name="Gardiner S."/>
            <person name="Bassett H."/>
            <person name="Chagne D."/>
            <person name="Mccallum J."/>
            <person name="Dzierzon H."/>
            <person name="Deng C."/>
            <person name="Wang Y.-Y."/>
            <person name="Barron N."/>
            <person name="Manako K."/>
            <person name="Bowen J."/>
            <person name="Foster T."/>
            <person name="Erridge Z."/>
            <person name="Tiffin H."/>
            <person name="Waite C."/>
            <person name="Davies K."/>
            <person name="Grierson E."/>
            <person name="Laing W."/>
            <person name="Kirk R."/>
            <person name="Chen X."/>
            <person name="Wood M."/>
            <person name="Montefiori M."/>
            <person name="Brummell D."/>
            <person name="Schwinn K."/>
            <person name="Catanach A."/>
            <person name="Fullerton C."/>
            <person name="Li D."/>
            <person name="Meiyalaghan S."/>
            <person name="Nieuwenhuizen N."/>
            <person name="Read N."/>
            <person name="Prakash R."/>
            <person name="Hunter D."/>
            <person name="Zhang H."/>
            <person name="Mckenzie M."/>
            <person name="Knabel M."/>
            <person name="Harris A."/>
            <person name="Allan A."/>
            <person name="Chen A."/>
            <person name="Janssen B."/>
            <person name="Plunkett B."/>
            <person name="Dwamena C."/>
            <person name="Voogd C."/>
            <person name="Leif D."/>
            <person name="Lafferty D."/>
            <person name="Souleyre E."/>
            <person name="Varkonyi-Gasic E."/>
            <person name="Gambi F."/>
            <person name="Hanley J."/>
            <person name="Yao J.-L."/>
            <person name="Cheung J."/>
            <person name="David K."/>
            <person name="Warren B."/>
            <person name="Marsh K."/>
            <person name="Snowden K."/>
            <person name="Lin-Wang K."/>
            <person name="Brian L."/>
            <person name="Martinez-Sanchez M."/>
            <person name="Wang M."/>
            <person name="Ileperuma N."/>
            <person name="Macnee N."/>
            <person name="Campin R."/>
            <person name="Mcatee P."/>
            <person name="Drummond R."/>
            <person name="Espley R."/>
            <person name="Ireland H."/>
            <person name="Wu R."/>
            <person name="Atkinson R."/>
            <person name="Karunairetnam S."/>
            <person name="Bulley S."/>
            <person name="Chunkath S."/>
            <person name="Hanley Z."/>
            <person name="Storey R."/>
            <person name="Thrimawithana A."/>
            <person name="Thomson S."/>
            <person name="David C."/>
            <person name="Testolin R."/>
        </authorList>
    </citation>
    <scope>NUCLEOTIDE SEQUENCE [LARGE SCALE GENOMIC DNA]</scope>
    <source>
        <strain evidence="3">cv. Red5</strain>
        <tissue evidence="2">Young leaf</tissue>
    </source>
</reference>
<feature type="compositionally biased region" description="Pro residues" evidence="1">
    <location>
        <begin position="30"/>
        <end position="39"/>
    </location>
</feature>
<feature type="region of interest" description="Disordered" evidence="1">
    <location>
        <begin position="1"/>
        <end position="56"/>
    </location>
</feature>
<proteinExistence type="predicted"/>
<evidence type="ECO:0000313" key="2">
    <source>
        <dbReference type="EMBL" id="PSS13860.1"/>
    </source>
</evidence>
<dbReference type="STRING" id="1590841.A0A2R6QRW1"/>
<dbReference type="GO" id="GO:0071763">
    <property type="term" value="P:nuclear membrane organization"/>
    <property type="evidence" value="ECO:0007669"/>
    <property type="project" value="TreeGrafter"/>
</dbReference>
<feature type="region of interest" description="Disordered" evidence="1">
    <location>
        <begin position="363"/>
        <end position="420"/>
    </location>
</feature>
<name>A0A2R6QRW1_ACTCC</name>
<dbReference type="Proteomes" id="UP000241394">
    <property type="component" value="Chromosome LG13"/>
</dbReference>